<organism evidence="15">
    <name type="scientific">Puccinia triticina (isolate 1-1 / race 1 (BBBD))</name>
    <name type="common">Brown leaf rust fungus</name>
    <dbReference type="NCBI Taxonomy" id="630390"/>
    <lineage>
        <taxon>Eukaryota</taxon>
        <taxon>Fungi</taxon>
        <taxon>Dikarya</taxon>
        <taxon>Basidiomycota</taxon>
        <taxon>Pucciniomycotina</taxon>
        <taxon>Pucciniomycetes</taxon>
        <taxon>Pucciniales</taxon>
        <taxon>Pucciniaceae</taxon>
        <taxon>Puccinia</taxon>
    </lineage>
</organism>
<evidence type="ECO:0000256" key="8">
    <source>
        <dbReference type="ARBA" id="ARBA00023054"/>
    </source>
</evidence>
<keyword evidence="4" id="KW-0158">Chromosome</keyword>
<comment type="subcellular location">
    <subcellularLocation>
        <location evidence="2">Chromosome</location>
    </subcellularLocation>
    <subcellularLocation>
        <location evidence="1">Nucleus</location>
    </subcellularLocation>
</comment>
<dbReference type="GO" id="GO:0003684">
    <property type="term" value="F:damaged DNA binding"/>
    <property type="evidence" value="ECO:0007669"/>
    <property type="project" value="TreeGrafter"/>
</dbReference>
<feature type="compositionally biased region" description="Polar residues" evidence="13">
    <location>
        <begin position="746"/>
        <end position="763"/>
    </location>
</feature>
<dbReference type="Pfam" id="PF02463">
    <property type="entry name" value="SMC_N"/>
    <property type="match status" value="1"/>
</dbReference>
<evidence type="ECO:0000256" key="10">
    <source>
        <dbReference type="ARBA" id="ARBA00023204"/>
    </source>
</evidence>
<feature type="domain" description="RecF/RecN/SMC N-terminal" evidence="14">
    <location>
        <begin position="75"/>
        <end position="1077"/>
    </location>
</feature>
<dbReference type="STRING" id="630390.A0A180GDY3"/>
<protein>
    <submittedName>
        <fullName evidence="16">SMC_N domain-containing protein</fullName>
    </submittedName>
</protein>
<accession>A0A180GDY3</accession>
<dbReference type="EnsemblFungi" id="PTTG_00029-t43_1">
    <property type="protein sequence ID" value="PTTG_00029-t43_1-p1"/>
    <property type="gene ID" value="PTTG_00029"/>
</dbReference>
<dbReference type="InterPro" id="IPR027417">
    <property type="entry name" value="P-loop_NTPase"/>
</dbReference>
<name>A0A180GDY3_PUCT1</name>
<evidence type="ECO:0000256" key="12">
    <source>
        <dbReference type="SAM" id="Coils"/>
    </source>
</evidence>
<dbReference type="GO" id="GO:0003697">
    <property type="term" value="F:single-stranded DNA binding"/>
    <property type="evidence" value="ECO:0007669"/>
    <property type="project" value="TreeGrafter"/>
</dbReference>
<evidence type="ECO:0000313" key="17">
    <source>
        <dbReference type="Proteomes" id="UP000005240"/>
    </source>
</evidence>
<feature type="coiled-coil region" evidence="12">
    <location>
        <begin position="888"/>
        <end position="947"/>
    </location>
</feature>
<dbReference type="PANTHER" id="PTHR19306">
    <property type="entry name" value="STRUCTURAL MAINTENANCE OF CHROMOSOMES 5,6 SMC5, SMC6"/>
    <property type="match status" value="1"/>
</dbReference>
<feature type="region of interest" description="Disordered" evidence="13">
    <location>
        <begin position="1"/>
        <end position="51"/>
    </location>
</feature>
<keyword evidence="5" id="KW-0547">Nucleotide-binding</keyword>
<feature type="coiled-coil region" evidence="12">
    <location>
        <begin position="243"/>
        <end position="455"/>
    </location>
</feature>
<feature type="region of interest" description="Disordered" evidence="13">
    <location>
        <begin position="734"/>
        <end position="766"/>
    </location>
</feature>
<keyword evidence="8 12" id="KW-0175">Coiled coil</keyword>
<evidence type="ECO:0000256" key="3">
    <source>
        <dbReference type="ARBA" id="ARBA00006793"/>
    </source>
</evidence>
<dbReference type="PANTHER" id="PTHR19306:SF6">
    <property type="entry name" value="STRUCTURAL MAINTENANCE OF CHROMOSOMES PROTEIN 6"/>
    <property type="match status" value="1"/>
</dbReference>
<evidence type="ECO:0000256" key="7">
    <source>
        <dbReference type="ARBA" id="ARBA00022840"/>
    </source>
</evidence>
<keyword evidence="11" id="KW-0539">Nucleus</keyword>
<evidence type="ECO:0000256" key="9">
    <source>
        <dbReference type="ARBA" id="ARBA00023172"/>
    </source>
</evidence>
<gene>
    <name evidence="15" type="ORF">PTTG_00029</name>
</gene>
<dbReference type="GO" id="GO:0005634">
    <property type="term" value="C:nucleus"/>
    <property type="evidence" value="ECO:0007669"/>
    <property type="project" value="UniProtKB-SubCell"/>
</dbReference>
<dbReference type="SUPFAM" id="SSF52540">
    <property type="entry name" value="P-loop containing nucleoside triphosphate hydrolases"/>
    <property type="match status" value="1"/>
</dbReference>
<keyword evidence="9" id="KW-0233">DNA recombination</keyword>
<dbReference type="Proteomes" id="UP000005240">
    <property type="component" value="Unassembled WGS sequence"/>
</dbReference>
<evidence type="ECO:0000256" key="6">
    <source>
        <dbReference type="ARBA" id="ARBA00022763"/>
    </source>
</evidence>
<evidence type="ECO:0000259" key="14">
    <source>
        <dbReference type="Pfam" id="PF02463"/>
    </source>
</evidence>
<evidence type="ECO:0000256" key="5">
    <source>
        <dbReference type="ARBA" id="ARBA00022741"/>
    </source>
</evidence>
<dbReference type="OrthoDB" id="10072614at2759"/>
<feature type="coiled-coil region" evidence="12">
    <location>
        <begin position="689"/>
        <end position="716"/>
    </location>
</feature>
<dbReference type="Gene3D" id="3.40.50.300">
    <property type="entry name" value="P-loop containing nucleotide triphosphate hydrolases"/>
    <property type="match status" value="2"/>
</dbReference>
<reference evidence="16 17" key="3">
    <citation type="journal article" date="2017" name="G3 (Bethesda)">
        <title>Comparative analysis highlights variable genome content of wheat rusts and divergence of the mating loci.</title>
        <authorList>
            <person name="Cuomo C.A."/>
            <person name="Bakkeren G."/>
            <person name="Khalil H.B."/>
            <person name="Panwar V."/>
            <person name="Joly D."/>
            <person name="Linning R."/>
            <person name="Sakthikumar S."/>
            <person name="Song X."/>
            <person name="Adiconis X."/>
            <person name="Fan L."/>
            <person name="Goldberg J.M."/>
            <person name="Levin J.Z."/>
            <person name="Young S."/>
            <person name="Zeng Q."/>
            <person name="Anikster Y."/>
            <person name="Bruce M."/>
            <person name="Wang M."/>
            <person name="Yin C."/>
            <person name="McCallum B."/>
            <person name="Szabo L.J."/>
            <person name="Hulbert S."/>
            <person name="Chen X."/>
            <person name="Fellers J.P."/>
        </authorList>
    </citation>
    <scope>NUCLEOTIDE SEQUENCE</scope>
    <source>
        <strain evidence="17">Isolate 1-1 / race 1 (BBBD)</strain>
        <strain evidence="16">isolate 1-1 / race 1 (BBBD)</strain>
    </source>
</reference>
<keyword evidence="7" id="KW-0067">ATP-binding</keyword>
<evidence type="ECO:0000313" key="15">
    <source>
        <dbReference type="EMBL" id="OAV90749.1"/>
    </source>
</evidence>
<keyword evidence="17" id="KW-1185">Reference proteome</keyword>
<evidence type="ECO:0000256" key="11">
    <source>
        <dbReference type="ARBA" id="ARBA00023242"/>
    </source>
</evidence>
<dbReference type="GO" id="GO:0005524">
    <property type="term" value="F:ATP binding"/>
    <property type="evidence" value="ECO:0007669"/>
    <property type="project" value="UniProtKB-KW"/>
</dbReference>
<dbReference type="GO" id="GO:0000724">
    <property type="term" value="P:double-strand break repair via homologous recombination"/>
    <property type="evidence" value="ECO:0007669"/>
    <property type="project" value="TreeGrafter"/>
</dbReference>
<evidence type="ECO:0000313" key="16">
    <source>
        <dbReference type="EnsemblFungi" id="PTTG_00029-t43_1-p1"/>
    </source>
</evidence>
<keyword evidence="6" id="KW-0227">DNA damage</keyword>
<evidence type="ECO:0000256" key="13">
    <source>
        <dbReference type="SAM" id="MobiDB-lite"/>
    </source>
</evidence>
<dbReference type="GO" id="GO:0030915">
    <property type="term" value="C:Smc5-Smc6 complex"/>
    <property type="evidence" value="ECO:0007669"/>
    <property type="project" value="TreeGrafter"/>
</dbReference>
<feature type="compositionally biased region" description="Basic and acidic residues" evidence="13">
    <location>
        <begin position="734"/>
        <end position="745"/>
    </location>
</feature>
<dbReference type="VEuPathDB" id="FungiDB:PTTG_00029"/>
<sequence>MASKRQSPETEDSPNSKRTRFDEHSHRQSSVPTDDDSSESDYWDDPEADGNVQREALEEATRPRAPGPARESGAISKVILVQFMCHRYQVVELGPQINFVIGHNGSGKSAVLTAITILLGAKASSTNRGNSLRTYIRQGQKKAEITLHLTNRGEEAYQPEIFGDEIIIQRHLSADGSSGLKIKSGRDHRVISNRRDALQAILDHFMIQADNPLNVLSQDAAKKFLNSSSSKQKYEFFIRGTQLKQLTDEYEEINSNLEICKVLLAKRKESLPELLWRVESAEKNMEEVQIASRAQEKVIQLEKEVFWIYVAEAEAERDLTLKELRDEEQILPKCEARIEEEEVKIAKLDERIKTLEAEKAARNDDQVDARRLELTKTHRSLISKLKKLNMDIRQADVELKEKDVQISELARVIDEENAKLHGDADALRQQSMERIRQLDVEIKEQEDHLARIQHAISGAAEAVKATSSQVTQCDKNLKRLMSDMDKNKSAIQDYGSTRKNRLLLFGLRADRLKNAIERNTSWSEKPIGPLGYYIQVKDKSWQPVLETVLGNSLRTYMVVNEKDENLLRKLMSDCECISPIIRARRDLFDYSGGEPMPEFFTILRALKFEDEYVKRALINDLRIEKSILVEHRREGDPIMAEPQHRRSNIVSCYTRDGFQVGGVDRGRGCKALKMYTGQPRLSNDDGSFIVELNRRAAELETKITEARQQAAAAHSQSSQSADQLKKLKVEEEQINRQLHTSREVKTSIQDDLDQSTPYNFSSSEDLKRELESGRRTLYDQSQELLRQKDHLNTELDPIKAEQEALQKKIDNREQEDQNLNVELTKKITDRVHSLEVLKHFRDSRAKHCAKIADAKKAHEVAEAKLLAAIDDAKKLSGSDEIMQTSRSLQEAMTDLERFQKVVRSTETRHRKSLEDIEIEFHQAKASYAEADKQLKEQVESLEVLTKALLLRKSRWIKFRNEIAQRAKIGFITYLNLREYAGNLSFNHKAERLQVQVNPRENAATQGQLKDPKTLSGGEKSFSTIALLLTLWDAINCPTRCLDEFDVFMDDVNRRVALEMMIKSAETASDVQYIFITPNGLRAAQIGDKAKIIRMLDPTRNRGSLAAGHE</sequence>
<keyword evidence="10" id="KW-0234">DNA repair</keyword>
<dbReference type="GO" id="GO:0035861">
    <property type="term" value="C:site of double-strand break"/>
    <property type="evidence" value="ECO:0007669"/>
    <property type="project" value="TreeGrafter"/>
</dbReference>
<evidence type="ECO:0000256" key="1">
    <source>
        <dbReference type="ARBA" id="ARBA00004123"/>
    </source>
</evidence>
<evidence type="ECO:0000256" key="2">
    <source>
        <dbReference type="ARBA" id="ARBA00004286"/>
    </source>
</evidence>
<dbReference type="AlphaFoldDB" id="A0A180GDY3"/>
<reference evidence="15" key="2">
    <citation type="submission" date="2016-05" db="EMBL/GenBank/DDBJ databases">
        <title>Comparative analysis highlights variable genome content of wheat rusts and divergence of the mating loci.</title>
        <authorList>
            <person name="Cuomo C.A."/>
            <person name="Bakkeren G."/>
            <person name="Szabo L."/>
            <person name="Khalil H."/>
            <person name="Joly D."/>
            <person name="Goldberg J."/>
            <person name="Young S."/>
            <person name="Zeng Q."/>
            <person name="Fellers J."/>
        </authorList>
    </citation>
    <scope>NUCLEOTIDE SEQUENCE [LARGE SCALE GENOMIC DNA]</scope>
    <source>
        <strain evidence="15">1-1 BBBD Race 1</strain>
    </source>
</reference>
<dbReference type="InterPro" id="IPR003395">
    <property type="entry name" value="RecF/RecN/SMC_N"/>
</dbReference>
<dbReference type="EMBL" id="ADAS02000095">
    <property type="protein sequence ID" value="OAV90749.1"/>
    <property type="molecule type" value="Genomic_DNA"/>
</dbReference>
<feature type="compositionally biased region" description="Acidic residues" evidence="13">
    <location>
        <begin position="33"/>
        <end position="48"/>
    </location>
</feature>
<proteinExistence type="inferred from homology"/>
<reference evidence="15" key="1">
    <citation type="submission" date="2009-11" db="EMBL/GenBank/DDBJ databases">
        <authorList>
            <consortium name="The Broad Institute Genome Sequencing Platform"/>
            <person name="Ward D."/>
            <person name="Feldgarden M."/>
            <person name="Earl A."/>
            <person name="Young S.K."/>
            <person name="Zeng Q."/>
            <person name="Koehrsen M."/>
            <person name="Alvarado L."/>
            <person name="Berlin A."/>
            <person name="Bochicchio J."/>
            <person name="Borenstein D."/>
            <person name="Chapman S.B."/>
            <person name="Chen Z."/>
            <person name="Engels R."/>
            <person name="Freedman E."/>
            <person name="Gellesch M."/>
            <person name="Goldberg J."/>
            <person name="Griggs A."/>
            <person name="Gujja S."/>
            <person name="Heilman E."/>
            <person name="Heiman D."/>
            <person name="Hepburn T."/>
            <person name="Howarth C."/>
            <person name="Jen D."/>
            <person name="Larson L."/>
            <person name="Lewis B."/>
            <person name="Mehta T."/>
            <person name="Park D."/>
            <person name="Pearson M."/>
            <person name="Roberts A."/>
            <person name="Saif S."/>
            <person name="Shea T."/>
            <person name="Shenoy N."/>
            <person name="Sisk P."/>
            <person name="Stolte C."/>
            <person name="Sykes S."/>
            <person name="Thomson T."/>
            <person name="Walk T."/>
            <person name="White J."/>
            <person name="Yandava C."/>
            <person name="Izard J."/>
            <person name="Baranova O.V."/>
            <person name="Blanton J.M."/>
            <person name="Tanner A.C."/>
            <person name="Dewhirst F.E."/>
            <person name="Haas B."/>
            <person name="Nusbaum C."/>
            <person name="Birren B."/>
        </authorList>
    </citation>
    <scope>NUCLEOTIDE SEQUENCE [LARGE SCALE GENOMIC DNA]</scope>
    <source>
        <strain evidence="15">1-1 BBBD Race 1</strain>
    </source>
</reference>
<comment type="similarity">
    <text evidence="3">Belongs to the SMC family. SMC6 subfamily.</text>
</comment>
<reference evidence="16" key="4">
    <citation type="submission" date="2025-05" db="UniProtKB">
        <authorList>
            <consortium name="EnsemblFungi"/>
        </authorList>
    </citation>
    <scope>IDENTIFICATION</scope>
    <source>
        <strain evidence="16">isolate 1-1 / race 1 (BBBD)</strain>
    </source>
</reference>
<evidence type="ECO:0000256" key="4">
    <source>
        <dbReference type="ARBA" id="ARBA00022454"/>
    </source>
</evidence>